<evidence type="ECO:0000313" key="3">
    <source>
        <dbReference type="EMBL" id="MFC6046140.1"/>
    </source>
</evidence>
<gene>
    <name evidence="3" type="ORF">ACFPYL_23855</name>
</gene>
<dbReference type="PANTHER" id="PTHR43606:SF1">
    <property type="entry name" value="PHOD-LIKE PHOSPHATASE METALLOPHOSPHATASE DOMAIN-CONTAINING PROTEIN"/>
    <property type="match status" value="1"/>
</dbReference>
<dbReference type="InterPro" id="IPR029052">
    <property type="entry name" value="Metallo-depent_PP-like"/>
</dbReference>
<organism evidence="3 4">
    <name type="scientific">Nocardioides hankookensis</name>
    <dbReference type="NCBI Taxonomy" id="443157"/>
    <lineage>
        <taxon>Bacteria</taxon>
        <taxon>Bacillati</taxon>
        <taxon>Actinomycetota</taxon>
        <taxon>Actinomycetes</taxon>
        <taxon>Propionibacteriales</taxon>
        <taxon>Nocardioidaceae</taxon>
        <taxon>Nocardioides</taxon>
    </lineage>
</organism>
<feature type="domain" description="Phospholipase D N-terminal" evidence="2">
    <location>
        <begin position="44"/>
        <end position="107"/>
    </location>
</feature>
<dbReference type="InterPro" id="IPR018946">
    <property type="entry name" value="PhoD-like_MPP"/>
</dbReference>
<dbReference type="PANTHER" id="PTHR43606">
    <property type="entry name" value="PHOSPHATASE, PUTATIVE (AFU_ORTHOLOGUE AFUA_6G08710)-RELATED"/>
    <property type="match status" value="1"/>
</dbReference>
<feature type="domain" description="PhoD-like phosphatase metallophosphatase" evidence="1">
    <location>
        <begin position="142"/>
        <end position="496"/>
    </location>
</feature>
<dbReference type="InterPro" id="IPR038607">
    <property type="entry name" value="PhoD-like_sf"/>
</dbReference>
<comment type="caution">
    <text evidence="3">The sequence shown here is derived from an EMBL/GenBank/DDBJ whole genome shotgun (WGS) entry which is preliminary data.</text>
</comment>
<dbReference type="EMBL" id="JBHSRJ010000009">
    <property type="protein sequence ID" value="MFC6046140.1"/>
    <property type="molecule type" value="Genomic_DNA"/>
</dbReference>
<evidence type="ECO:0000259" key="1">
    <source>
        <dbReference type="Pfam" id="PF09423"/>
    </source>
</evidence>
<dbReference type="InterPro" id="IPR032093">
    <property type="entry name" value="PhoD_N"/>
</dbReference>
<accession>A0ABW1LS02</accession>
<proteinExistence type="predicted"/>
<name>A0ABW1LS02_9ACTN</name>
<dbReference type="Pfam" id="PF09423">
    <property type="entry name" value="PhoD"/>
    <property type="match status" value="1"/>
</dbReference>
<dbReference type="Proteomes" id="UP001596135">
    <property type="component" value="Unassembled WGS sequence"/>
</dbReference>
<evidence type="ECO:0000313" key="4">
    <source>
        <dbReference type="Proteomes" id="UP001596135"/>
    </source>
</evidence>
<dbReference type="RefSeq" id="WP_379160617.1">
    <property type="nucleotide sequence ID" value="NZ_JBHSRJ010000009.1"/>
</dbReference>
<dbReference type="Gene3D" id="3.60.21.70">
    <property type="entry name" value="PhoD-like phosphatase"/>
    <property type="match status" value="1"/>
</dbReference>
<protein>
    <submittedName>
        <fullName evidence="3">Alkaline phosphatase D family protein</fullName>
    </submittedName>
</protein>
<evidence type="ECO:0000259" key="2">
    <source>
        <dbReference type="Pfam" id="PF16655"/>
    </source>
</evidence>
<reference evidence="4" key="1">
    <citation type="journal article" date="2019" name="Int. J. Syst. Evol. Microbiol.">
        <title>The Global Catalogue of Microorganisms (GCM) 10K type strain sequencing project: providing services to taxonomists for standard genome sequencing and annotation.</title>
        <authorList>
            <consortium name="The Broad Institute Genomics Platform"/>
            <consortium name="The Broad Institute Genome Sequencing Center for Infectious Disease"/>
            <person name="Wu L."/>
            <person name="Ma J."/>
        </authorList>
    </citation>
    <scope>NUCLEOTIDE SEQUENCE [LARGE SCALE GENOMIC DNA]</scope>
    <source>
        <strain evidence="4">CCUG 54522</strain>
    </source>
</reference>
<dbReference type="SUPFAM" id="SSF56300">
    <property type="entry name" value="Metallo-dependent phosphatases"/>
    <property type="match status" value="1"/>
</dbReference>
<dbReference type="CDD" id="cd07389">
    <property type="entry name" value="MPP_PhoD"/>
    <property type="match status" value="1"/>
</dbReference>
<dbReference type="Pfam" id="PF16655">
    <property type="entry name" value="PhoD_N"/>
    <property type="match status" value="1"/>
</dbReference>
<dbReference type="InterPro" id="IPR052900">
    <property type="entry name" value="Phospholipid_Metab_Enz"/>
</dbReference>
<keyword evidence="4" id="KW-1185">Reference proteome</keyword>
<sequence length="524" mass="57349">MVLLGRRTALLAGVAIGGTPGLLAAGLRSAPPSLARSRVELTSGVRAGEVTTSSAVLWGRASGDGRLSVRLSSNGRVVREVTGAWADERTDHTARLILDGLAPGRRYDADLSFTSPDGAVGRTERVTFATAAIQPAAQSFVWSGDTCGQGWGINPDVDGLTTYRAILQTRPDFLIHSGDTIYADCEIYETQTEEDTGSTWRNVVQYGVDKVAETLTEFRGRHRYPLLDEHVRALYAEVPTISQWDDHETCNNWYPGEVIDDDRYTERRCDVLSARGRRAWQEYQPVPVRHLVDRGGDGFASGRIYRRVPRGPHLDVFCLDMRSYRGPNPTSAGPDQRGLLGPEQERWLVEQVTASTATWKVISADLPISAPSNHSDDLDSIPNYDSGPPTGREPELARILAAFKRNGVRNVVWITADVHYTAAHHYSPEQAAFTDFDPFWEFVSGPMAAGTFATKDGVLDGTFGPEVHYSKGNETDAWSQSPRAGNQFFGHVAIAVDGLLTVTLHDGSGAALWSQDLEPEPLRS</sequence>